<keyword evidence="2" id="KW-1185">Reference proteome</keyword>
<comment type="caution">
    <text evidence="1">The sequence shown here is derived from an EMBL/GenBank/DDBJ whole genome shotgun (WGS) entry which is preliminary data.</text>
</comment>
<dbReference type="EMBL" id="AHMH02000147">
    <property type="protein sequence ID" value="EMM98564.1"/>
    <property type="molecule type" value="Genomic_DNA"/>
</dbReference>
<dbReference type="InterPro" id="IPR057561">
    <property type="entry name" value="NADase_transloc"/>
</dbReference>
<accession>A0ABN0IVR7</accession>
<evidence type="ECO:0000313" key="1">
    <source>
        <dbReference type="EMBL" id="EMM98564.1"/>
    </source>
</evidence>
<sequence length="257" mass="29140">MLGVWLFAAPLFSQVDTYEDCFSKKNNADLKNLNKKQRGEAVDGRFYSIGARIPAGGMDWQTSFFRDRPPKFVVSKTKSKNQTHNEWATDTCLFNAYNVQDRQEATYWCEGVPGAGIGEVVVGLMDLEKKNFFYILPGAFGLRKNFESYSRPSEIVVHYLLPGEIGVSQIGGRIFTNVGYFGKQSVKLNSEPGYQKIEIQPYKEILKEMKGKEEIFVLVAVEIKSVIEGKEKKEHTCISEIGNLEDDAFYKKATLRD</sequence>
<protein>
    <submittedName>
        <fullName evidence="1">Uncharacterized protein</fullName>
    </submittedName>
</protein>
<proteinExistence type="predicted"/>
<organism evidence="1 2">
    <name type="scientific">Leptospira noguchii str. 2007001578</name>
    <dbReference type="NCBI Taxonomy" id="1049974"/>
    <lineage>
        <taxon>Bacteria</taxon>
        <taxon>Pseudomonadati</taxon>
        <taxon>Spirochaetota</taxon>
        <taxon>Spirochaetia</taxon>
        <taxon>Leptospirales</taxon>
        <taxon>Leptospiraceae</taxon>
        <taxon>Leptospira</taxon>
    </lineage>
</organism>
<dbReference type="NCBIfam" id="NF047619">
    <property type="entry name" value="NADase_discoid"/>
    <property type="match status" value="1"/>
</dbReference>
<gene>
    <name evidence="1" type="ORF">LEP1GSC035_1347</name>
</gene>
<evidence type="ECO:0000313" key="2">
    <source>
        <dbReference type="Proteomes" id="UP000012099"/>
    </source>
</evidence>
<reference evidence="1 2" key="1">
    <citation type="submission" date="2013-01" db="EMBL/GenBank/DDBJ databases">
        <authorList>
            <person name="Harkins D.M."/>
            <person name="Durkin A.S."/>
            <person name="Brinkac L.M."/>
            <person name="Haft D.H."/>
            <person name="Selengut J.D."/>
            <person name="Sanka R."/>
            <person name="DePew J."/>
            <person name="Purushe J."/>
            <person name="Whelen A.C."/>
            <person name="Vinetz J.M."/>
            <person name="Sutton G.G."/>
            <person name="Nierman W.C."/>
            <person name="Fouts D.E."/>
        </authorList>
    </citation>
    <scope>NUCLEOTIDE SEQUENCE [LARGE SCALE GENOMIC DNA]</scope>
    <source>
        <strain evidence="1 2">2007001578</strain>
    </source>
</reference>
<dbReference type="Proteomes" id="UP000012099">
    <property type="component" value="Unassembled WGS sequence"/>
</dbReference>
<name>A0ABN0IVR7_9LEPT</name>